<evidence type="ECO:0000256" key="6">
    <source>
        <dbReference type="SAM" id="MobiDB-lite"/>
    </source>
</evidence>
<comment type="caution">
    <text evidence="8">The sequence shown here is derived from an EMBL/GenBank/DDBJ whole genome shotgun (WGS) entry which is preliminary data.</text>
</comment>
<keyword evidence="2" id="KW-1003">Cell membrane</keyword>
<organism evidence="8 9">
    <name type="scientific">Actinospica acidithermotolerans</name>
    <dbReference type="NCBI Taxonomy" id="2828514"/>
    <lineage>
        <taxon>Bacteria</taxon>
        <taxon>Bacillati</taxon>
        <taxon>Actinomycetota</taxon>
        <taxon>Actinomycetes</taxon>
        <taxon>Catenulisporales</taxon>
        <taxon>Actinospicaceae</taxon>
        <taxon>Actinospica</taxon>
    </lineage>
</organism>
<dbReference type="Proteomes" id="UP000676325">
    <property type="component" value="Unassembled WGS sequence"/>
</dbReference>
<dbReference type="CDD" id="cd06173">
    <property type="entry name" value="MFS_MefA_like"/>
    <property type="match status" value="1"/>
</dbReference>
<feature type="compositionally biased region" description="Polar residues" evidence="6">
    <location>
        <begin position="1"/>
        <end position="17"/>
    </location>
</feature>
<dbReference type="SUPFAM" id="SSF103473">
    <property type="entry name" value="MFS general substrate transporter"/>
    <property type="match status" value="1"/>
</dbReference>
<evidence type="ECO:0000256" key="7">
    <source>
        <dbReference type="SAM" id="Phobius"/>
    </source>
</evidence>
<feature type="region of interest" description="Disordered" evidence="6">
    <location>
        <begin position="1"/>
        <end position="25"/>
    </location>
</feature>
<keyword evidence="9" id="KW-1185">Reference proteome</keyword>
<feature type="transmembrane region" description="Helical" evidence="7">
    <location>
        <begin position="260"/>
        <end position="280"/>
    </location>
</feature>
<evidence type="ECO:0000256" key="5">
    <source>
        <dbReference type="ARBA" id="ARBA00023136"/>
    </source>
</evidence>
<evidence type="ECO:0000256" key="2">
    <source>
        <dbReference type="ARBA" id="ARBA00022475"/>
    </source>
</evidence>
<dbReference type="EMBL" id="JAGSOH010000070">
    <property type="protein sequence ID" value="MBR7828921.1"/>
    <property type="molecule type" value="Genomic_DNA"/>
</dbReference>
<feature type="transmembrane region" description="Helical" evidence="7">
    <location>
        <begin position="320"/>
        <end position="340"/>
    </location>
</feature>
<keyword evidence="5 7" id="KW-0472">Membrane</keyword>
<sequence>MTTMTEPASSPEISTDPRSARPEPPMRANHALHTVYAGSFTAFLGLTMAEVVYPLLVLGFTGKPLLAGLFGTVQFTALLLASVPAGNFVDRHDRRLILIVSESIRAGLATVLAVSLASGHVWLIEIYLSAAILGICQPLSGVRTLALRSVAPASQLTRALSVQQAVSSIAQLIGPAVGTVLYAVNRSLPFVAVAIGMGVSVLCAVVVRFDSKPQLTGTDFPAATDSPAESDARAAKRESESPLAGLRIIWGNPVMRGTMLFIMLINLIGVPLDLVLIMLAKHENVPTHYIGLILAAFAGGGIIGAPCIPKLYKILHPGQLLIVFGALMTIALTMTALFQFGGFWMAGWLAAIGFAVPAAQVLVDVLILQQVPDHQRGRVLTAVMTLAGLGMPLGAAFGGSVLQIAAPSTVLCGAAVAMAGIAIFAASQRSLRTAKWPSAN</sequence>
<keyword evidence="4 7" id="KW-1133">Transmembrane helix</keyword>
<evidence type="ECO:0000313" key="8">
    <source>
        <dbReference type="EMBL" id="MBR7828921.1"/>
    </source>
</evidence>
<feature type="transmembrane region" description="Helical" evidence="7">
    <location>
        <begin position="404"/>
        <end position="426"/>
    </location>
</feature>
<accession>A0A941ECH6</accession>
<evidence type="ECO:0000256" key="3">
    <source>
        <dbReference type="ARBA" id="ARBA00022692"/>
    </source>
</evidence>
<dbReference type="AlphaFoldDB" id="A0A941ECH6"/>
<dbReference type="Pfam" id="PF07690">
    <property type="entry name" value="MFS_1"/>
    <property type="match status" value="1"/>
</dbReference>
<dbReference type="InterPro" id="IPR011701">
    <property type="entry name" value="MFS"/>
</dbReference>
<protein>
    <submittedName>
        <fullName evidence="8">MFS transporter</fullName>
    </submittedName>
</protein>
<dbReference type="InterPro" id="IPR036259">
    <property type="entry name" value="MFS_trans_sf"/>
</dbReference>
<feature type="transmembrane region" description="Helical" evidence="7">
    <location>
        <begin position="379"/>
        <end position="398"/>
    </location>
</feature>
<dbReference type="Gene3D" id="1.20.1250.20">
    <property type="entry name" value="MFS general substrate transporter like domains"/>
    <property type="match status" value="1"/>
</dbReference>
<gene>
    <name evidence="8" type="ORF">KDK95_21605</name>
</gene>
<dbReference type="GO" id="GO:0022857">
    <property type="term" value="F:transmembrane transporter activity"/>
    <property type="evidence" value="ECO:0007669"/>
    <property type="project" value="InterPro"/>
</dbReference>
<proteinExistence type="predicted"/>
<dbReference type="PANTHER" id="PTHR23513">
    <property type="entry name" value="INTEGRAL MEMBRANE EFFLUX PROTEIN-RELATED"/>
    <property type="match status" value="1"/>
</dbReference>
<feature type="transmembrane region" description="Helical" evidence="7">
    <location>
        <begin position="346"/>
        <end position="367"/>
    </location>
</feature>
<feature type="transmembrane region" description="Helical" evidence="7">
    <location>
        <begin position="96"/>
        <end position="116"/>
    </location>
</feature>
<evidence type="ECO:0000256" key="1">
    <source>
        <dbReference type="ARBA" id="ARBA00004651"/>
    </source>
</evidence>
<feature type="transmembrane region" description="Helical" evidence="7">
    <location>
        <begin position="65"/>
        <end position="89"/>
    </location>
</feature>
<reference evidence="8" key="1">
    <citation type="submission" date="2021-04" db="EMBL/GenBank/DDBJ databases">
        <title>Genome based classification of Actinospica acidithermotolerans sp. nov., an actinobacterium isolated from an Indonesian hot spring.</title>
        <authorList>
            <person name="Kusuma A.B."/>
            <person name="Putra K.E."/>
            <person name="Nafisah S."/>
            <person name="Loh J."/>
            <person name="Nouioui I."/>
            <person name="Goodfellow M."/>
        </authorList>
    </citation>
    <scope>NUCLEOTIDE SEQUENCE</scope>
    <source>
        <strain evidence="8">MGRD01-02</strain>
    </source>
</reference>
<feature type="transmembrane region" description="Helical" evidence="7">
    <location>
        <begin position="286"/>
        <end position="308"/>
    </location>
</feature>
<feature type="transmembrane region" description="Helical" evidence="7">
    <location>
        <begin position="31"/>
        <end position="53"/>
    </location>
</feature>
<name>A0A941ECH6_9ACTN</name>
<comment type="subcellular location">
    <subcellularLocation>
        <location evidence="1">Cell membrane</location>
        <topology evidence="1">Multi-pass membrane protein</topology>
    </subcellularLocation>
</comment>
<evidence type="ECO:0000256" key="4">
    <source>
        <dbReference type="ARBA" id="ARBA00022989"/>
    </source>
</evidence>
<dbReference type="GO" id="GO:0005886">
    <property type="term" value="C:plasma membrane"/>
    <property type="evidence" value="ECO:0007669"/>
    <property type="project" value="UniProtKB-SubCell"/>
</dbReference>
<dbReference type="RefSeq" id="WP_212520057.1">
    <property type="nucleotide sequence ID" value="NZ_JAGSOH010000070.1"/>
</dbReference>
<dbReference type="PANTHER" id="PTHR23513:SF11">
    <property type="entry name" value="STAPHYLOFERRIN A TRANSPORTER"/>
    <property type="match status" value="1"/>
</dbReference>
<keyword evidence="3 7" id="KW-0812">Transmembrane</keyword>
<evidence type="ECO:0000313" key="9">
    <source>
        <dbReference type="Proteomes" id="UP000676325"/>
    </source>
</evidence>
<feature type="transmembrane region" description="Helical" evidence="7">
    <location>
        <begin position="190"/>
        <end position="209"/>
    </location>
</feature>